<evidence type="ECO:0000256" key="1">
    <source>
        <dbReference type="SAM" id="Coils"/>
    </source>
</evidence>
<evidence type="ECO:0000313" key="5">
    <source>
        <dbReference type="Proteomes" id="UP000650616"/>
    </source>
</evidence>
<evidence type="ECO:0000313" key="6">
    <source>
        <dbReference type="Proteomes" id="UP001318760"/>
    </source>
</evidence>
<dbReference type="EMBL" id="LIWG01000005">
    <property type="protein sequence ID" value="MBE3608110.1"/>
    <property type="molecule type" value="Genomic_DNA"/>
</dbReference>
<feature type="coiled-coil region" evidence="1">
    <location>
        <begin position="331"/>
        <end position="358"/>
    </location>
</feature>
<protein>
    <submittedName>
        <fullName evidence="4">DUF262 domain-containing protein</fullName>
    </submittedName>
</protein>
<organism evidence="4 5">
    <name type="scientific">Campylobacter californiensis</name>
    <dbReference type="NCBI Taxonomy" id="1032243"/>
    <lineage>
        <taxon>Bacteria</taxon>
        <taxon>Pseudomonadati</taxon>
        <taxon>Campylobacterota</taxon>
        <taxon>Epsilonproteobacteria</taxon>
        <taxon>Campylobacterales</taxon>
        <taxon>Campylobacteraceae</taxon>
        <taxon>Campylobacter</taxon>
    </lineage>
</organism>
<dbReference type="EMBL" id="JADBHS010000007">
    <property type="protein sequence ID" value="MBE2986440.1"/>
    <property type="molecule type" value="Genomic_DNA"/>
</dbReference>
<evidence type="ECO:0000313" key="3">
    <source>
        <dbReference type="EMBL" id="MBE2986440.1"/>
    </source>
</evidence>
<dbReference type="AlphaFoldDB" id="A0AAW3ZY29"/>
<dbReference type="InterPro" id="IPR004919">
    <property type="entry name" value="GmrSD_N"/>
</dbReference>
<evidence type="ECO:0000259" key="2">
    <source>
        <dbReference type="Pfam" id="PF03235"/>
    </source>
</evidence>
<gene>
    <name evidence="3" type="ORF">CCAL12919_04755</name>
    <name evidence="4" type="ORF">CCAL9337_05120</name>
</gene>
<sequence length="395" mass="46712">MDNKIYYGEYSLKHWINLILKRNIILPEYQRYFVWKQEKTKELIKAFKEKQFIPPITIGSFEEDGKNVNLILDGQQRLTSILLAYLGLFPDKKSFASKEQIGFADEDDNPIDEGLMDNILEWNFNSLVKKGREKNEIKNNIIDGNYANIDYEVDDDFFNNNFLGFSYLVPNTNDQKQQQNFYSKVFRNINMQGETLLPQESRSALYYLNKDLTKYFKPEFVNKIFVNDAKMDFVRYLALLSQYQKDGSQDGLAKGFARKMEKYYEEYIYSLVGENTSNLFVSYYDIFKDTNHEFVFNSIEKTLSELGLFAKYESIIDMDVKLFGLIYFIMFKKFKIELEKKDELLGELNQEIAKFKNVYLHKKNPSAIKYLKSRIGSSIEIYSKYAIRDVTYEQV</sequence>
<dbReference type="RefSeq" id="WP_170016227.1">
    <property type="nucleotide sequence ID" value="NZ_JADBHR010000004.1"/>
</dbReference>
<reference evidence="4 5" key="1">
    <citation type="submission" date="2015-08" db="EMBL/GenBank/DDBJ databases">
        <title>Comparative genomics of the Campylobacter concisus group.</title>
        <authorList>
            <person name="Yee E."/>
            <person name="Chapman M.H."/>
            <person name="Huynh S."/>
            <person name="Bono J.L."/>
            <person name="On S.L."/>
            <person name="St Leger J."/>
            <person name="Foster G."/>
            <person name="Parker C.T."/>
            <person name="Miller W.G."/>
        </authorList>
    </citation>
    <scope>NUCLEOTIDE SEQUENCE [LARGE SCALE GENOMIC DNA]</scope>
    <source>
        <strain evidence="4 5">RM9337</strain>
    </source>
</reference>
<evidence type="ECO:0000313" key="4">
    <source>
        <dbReference type="EMBL" id="MBE3608110.1"/>
    </source>
</evidence>
<dbReference type="Proteomes" id="UP000650616">
    <property type="component" value="Unassembled WGS sequence"/>
</dbReference>
<accession>A0AAW3ZY29</accession>
<feature type="domain" description="GmrSD restriction endonucleases N-terminal" evidence="2">
    <location>
        <begin position="21"/>
        <end position="206"/>
    </location>
</feature>
<proteinExistence type="predicted"/>
<dbReference type="Proteomes" id="UP001318760">
    <property type="component" value="Unassembled WGS sequence"/>
</dbReference>
<dbReference type="Pfam" id="PF03235">
    <property type="entry name" value="GmrSD_N"/>
    <property type="match status" value="1"/>
</dbReference>
<name>A0AAW3ZY29_9BACT</name>
<keyword evidence="1" id="KW-0175">Coiled coil</keyword>
<dbReference type="PANTHER" id="PTHR39639">
    <property type="entry name" value="CHROMOSOME 16, WHOLE GENOME SHOTGUN SEQUENCE"/>
    <property type="match status" value="1"/>
</dbReference>
<comment type="caution">
    <text evidence="4">The sequence shown here is derived from an EMBL/GenBank/DDBJ whole genome shotgun (WGS) entry which is preliminary data.</text>
</comment>
<reference evidence="3 6" key="2">
    <citation type="submission" date="2020-10" db="EMBL/GenBank/DDBJ databases">
        <title>Campylobacter californiensis sp. nov. isolated from cattle and feral swine in California.</title>
        <authorList>
            <person name="Miller W.G."/>
        </authorList>
    </citation>
    <scope>NUCLEOTIDE SEQUENCE [LARGE SCALE GENOMIC DNA]</scope>
    <source>
        <strain evidence="3 6">RM12919</strain>
    </source>
</reference>
<keyword evidence="5" id="KW-1185">Reference proteome</keyword>
<dbReference type="PANTHER" id="PTHR39639:SF1">
    <property type="entry name" value="DUF262 DOMAIN-CONTAINING PROTEIN"/>
    <property type="match status" value="1"/>
</dbReference>